<dbReference type="Proteomes" id="UP000237846">
    <property type="component" value="Unassembled WGS sequence"/>
</dbReference>
<gene>
    <name evidence="3" type="ORF">CLV72_10379</name>
</gene>
<sequence>MPAESVVFVDGPWAHRTVTAGGTRFHLAEAGEGPLVLLLHGFPLFWWSWHHQLTALAEAGYRAVAVDLRGYGGSDKPPRGYDLNTLAGDASGLVRALGEPRAAVVGHALGGLVAWTMASQYPKVVRRLAVVSMPHPVRFRGAVLSSVPARRSQAWASRHMLGFQLPVVPERRLVAGEAELVGRILRAWSRPGWPDPATERRFREAFRIQGVAHSALESYRWLFRSQVRPDGHRYLNAMRRRPVQAPTLQLHGALDTCVLPGSAQGSGRYVDGPYRWRLIEGAGHFPHQERPDDFDTALIGWLDDTEPDR</sequence>
<evidence type="ECO:0000313" key="4">
    <source>
        <dbReference type="Proteomes" id="UP000237846"/>
    </source>
</evidence>
<dbReference type="Gene3D" id="3.40.50.1820">
    <property type="entry name" value="alpha/beta hydrolase"/>
    <property type="match status" value="1"/>
</dbReference>
<dbReference type="InterPro" id="IPR029058">
    <property type="entry name" value="AB_hydrolase_fold"/>
</dbReference>
<dbReference type="RefSeq" id="WP_106243982.1">
    <property type="nucleotide sequence ID" value="NZ_PVZC01000003.1"/>
</dbReference>
<dbReference type="OrthoDB" id="2987348at2"/>
<reference evidence="3 4" key="1">
    <citation type="submission" date="2018-03" db="EMBL/GenBank/DDBJ databases">
        <title>Genomic Encyclopedia of Archaeal and Bacterial Type Strains, Phase II (KMG-II): from individual species to whole genera.</title>
        <authorList>
            <person name="Goeker M."/>
        </authorList>
    </citation>
    <scope>NUCLEOTIDE SEQUENCE [LARGE SCALE GENOMIC DNA]</scope>
    <source>
        <strain evidence="3 4">DSM 45601</strain>
    </source>
</reference>
<dbReference type="Pfam" id="PF00561">
    <property type="entry name" value="Abhydrolase_1"/>
    <property type="match status" value="1"/>
</dbReference>
<keyword evidence="1" id="KW-0378">Hydrolase</keyword>
<dbReference type="SUPFAM" id="SSF53474">
    <property type="entry name" value="alpha/beta-Hydrolases"/>
    <property type="match status" value="1"/>
</dbReference>
<dbReference type="PRINTS" id="PR00412">
    <property type="entry name" value="EPOXHYDRLASE"/>
</dbReference>
<accession>A0A2T0Q6Q9</accession>
<proteinExistence type="predicted"/>
<dbReference type="EMBL" id="PVZC01000003">
    <property type="protein sequence ID" value="PRX99482.1"/>
    <property type="molecule type" value="Genomic_DNA"/>
</dbReference>
<evidence type="ECO:0000259" key="2">
    <source>
        <dbReference type="Pfam" id="PF00561"/>
    </source>
</evidence>
<organism evidence="3 4">
    <name type="scientific">Allonocardiopsis opalescens</name>
    <dbReference type="NCBI Taxonomy" id="1144618"/>
    <lineage>
        <taxon>Bacteria</taxon>
        <taxon>Bacillati</taxon>
        <taxon>Actinomycetota</taxon>
        <taxon>Actinomycetes</taxon>
        <taxon>Streptosporangiales</taxon>
        <taxon>Allonocardiopsis</taxon>
    </lineage>
</organism>
<evidence type="ECO:0000256" key="1">
    <source>
        <dbReference type="ARBA" id="ARBA00022801"/>
    </source>
</evidence>
<feature type="domain" description="AB hydrolase-1" evidence="2">
    <location>
        <begin position="34"/>
        <end position="290"/>
    </location>
</feature>
<dbReference type="InterPro" id="IPR000073">
    <property type="entry name" value="AB_hydrolase_1"/>
</dbReference>
<dbReference type="AlphaFoldDB" id="A0A2T0Q6Q9"/>
<comment type="caution">
    <text evidence="3">The sequence shown here is derived from an EMBL/GenBank/DDBJ whole genome shotgun (WGS) entry which is preliminary data.</text>
</comment>
<name>A0A2T0Q6Q9_9ACTN</name>
<dbReference type="GO" id="GO:0016787">
    <property type="term" value="F:hydrolase activity"/>
    <property type="evidence" value="ECO:0007669"/>
    <property type="project" value="UniProtKB-KW"/>
</dbReference>
<dbReference type="PRINTS" id="PR00111">
    <property type="entry name" value="ABHYDROLASE"/>
</dbReference>
<keyword evidence="4" id="KW-1185">Reference proteome</keyword>
<protein>
    <submittedName>
        <fullName evidence="3">Pimeloyl-ACP methyl ester carboxylesterase</fullName>
    </submittedName>
</protein>
<dbReference type="PANTHER" id="PTHR43329">
    <property type="entry name" value="EPOXIDE HYDROLASE"/>
    <property type="match status" value="1"/>
</dbReference>
<evidence type="ECO:0000313" key="3">
    <source>
        <dbReference type="EMBL" id="PRX99482.1"/>
    </source>
</evidence>
<dbReference type="InterPro" id="IPR000639">
    <property type="entry name" value="Epox_hydrolase-like"/>
</dbReference>